<protein>
    <submittedName>
        <fullName evidence="3">Internalin-A</fullName>
    </submittedName>
</protein>
<sequence length="489" mass="54607">MSVHTKGVLHTFAAESMIYFEDKNLESAIKTTLNLAESEGVSTLNILNLTHLRALDKDISDLSGLEYAENLQLVTFTGNDITSLEPLKNLNHLYSVGFAYNSNLKMEEILKLEHITELDLSGNEYSDEEFDQLEKYSELTVLWLNSCQLNSISFMSGMNKLVQLQIQNNNLTNIDALNSSRLIGIWATNNRIVSLKNVANLSGLKRLWIDNNQLISLDWLDKMENVSHVYASNNKIEKAVISGHQYIYLLQLDESNITEIELTNLPSLMQISLNYNRLASFSQAANLPALQSVSLIENTELTNIEGISAAPKLVRLVLQGCPGITDFSPVSSPEQLVQLFCNNTGITDEQIRDIGFKSKLILLAVAGGKLSNIDFISQFPAIKQLALMDNRISDISQLGDNISRYSATDQKITLDDVAIGEKTEISLKGRYSQRVENIEWLTEGSISTDGDKQFLTWAESGDNKLNFSWQDNNSTEISFSGTFSQTVHK</sequence>
<dbReference type="Proteomes" id="UP000013111">
    <property type="component" value="Unassembled WGS sequence"/>
</dbReference>
<evidence type="ECO:0000313" key="4">
    <source>
        <dbReference type="Proteomes" id="UP000013111"/>
    </source>
</evidence>
<dbReference type="PROSITE" id="PS51450">
    <property type="entry name" value="LRR"/>
    <property type="match status" value="2"/>
</dbReference>
<dbReference type="InterPro" id="IPR050836">
    <property type="entry name" value="SDS22/Internalin_LRR"/>
</dbReference>
<accession>A0A831A0Y5</accession>
<dbReference type="PANTHER" id="PTHR46652:SF3">
    <property type="entry name" value="LEUCINE-RICH REPEAT-CONTAINING PROTEIN 9"/>
    <property type="match status" value="1"/>
</dbReference>
<dbReference type="AlphaFoldDB" id="A0A831A0Y5"/>
<evidence type="ECO:0000256" key="2">
    <source>
        <dbReference type="ARBA" id="ARBA00022737"/>
    </source>
</evidence>
<dbReference type="SUPFAM" id="SSF52075">
    <property type="entry name" value="Outer arm dynein light chain 1"/>
    <property type="match status" value="1"/>
</dbReference>
<keyword evidence="1" id="KW-0433">Leucine-rich repeat</keyword>
<dbReference type="EMBL" id="CAPB01000008">
    <property type="protein sequence ID" value="CCO93055.1"/>
    <property type="molecule type" value="Genomic_DNA"/>
</dbReference>
<dbReference type="Gene3D" id="3.80.10.10">
    <property type="entry name" value="Ribonuclease Inhibitor"/>
    <property type="match status" value="2"/>
</dbReference>
<name>A0A831A0Y5_ERWAM</name>
<evidence type="ECO:0000313" key="3">
    <source>
        <dbReference type="EMBL" id="CCO93055.1"/>
    </source>
</evidence>
<reference evidence="3 4" key="2">
    <citation type="submission" date="2013-04" db="EMBL/GenBank/DDBJ databases">
        <title>Comparative genomics of 12 strains of Erwinia amylovora identifies a pan-genome with a large conserved core and provides insights into host specificity.</title>
        <authorList>
            <person name="Mann R.A."/>
            <person name="Smits T.H.M."/>
            <person name="Buehlmann A."/>
            <person name="Blom J."/>
            <person name="Goesmann A."/>
            <person name="Frey J.E."/>
            <person name="Plummer K.M."/>
            <person name="Beer S.V."/>
            <person name="Luck J."/>
            <person name="Duffy B."/>
            <person name="Rodoni B."/>
        </authorList>
    </citation>
    <scope>NUCLEOTIDE SEQUENCE [LARGE SCALE GENOMIC DNA]</scope>
    <source>
        <strain evidence="4">CFBP 1232</strain>
    </source>
</reference>
<dbReference type="RefSeq" id="WP_004156566.1">
    <property type="nucleotide sequence ID" value="NZ_BAYW01000006.1"/>
</dbReference>
<dbReference type="GeneID" id="97605387"/>
<comment type="caution">
    <text evidence="3">The sequence shown here is derived from an EMBL/GenBank/DDBJ whole genome shotgun (WGS) entry which is preliminary data.</text>
</comment>
<dbReference type="InterPro" id="IPR001611">
    <property type="entry name" value="Leu-rich_rpt"/>
</dbReference>
<evidence type="ECO:0000256" key="1">
    <source>
        <dbReference type="ARBA" id="ARBA00022614"/>
    </source>
</evidence>
<reference evidence="3 4" key="1">
    <citation type="submission" date="2012-11" db="EMBL/GenBank/DDBJ databases">
        <authorList>
            <person name="Linke B."/>
        </authorList>
    </citation>
    <scope>NUCLEOTIDE SEQUENCE [LARGE SCALE GENOMIC DNA]</scope>
    <source>
        <strain evidence="4">CFBP 1232</strain>
    </source>
</reference>
<dbReference type="PANTHER" id="PTHR46652">
    <property type="entry name" value="LEUCINE-RICH REPEAT AND IQ DOMAIN-CONTAINING PROTEIN 1-RELATED"/>
    <property type="match status" value="1"/>
</dbReference>
<organism evidence="3 4">
    <name type="scientific">Erwinia amylovora NBRC 12687 = CFBP 1232</name>
    <dbReference type="NCBI Taxonomy" id="1219359"/>
    <lineage>
        <taxon>Bacteria</taxon>
        <taxon>Pseudomonadati</taxon>
        <taxon>Pseudomonadota</taxon>
        <taxon>Gammaproteobacteria</taxon>
        <taxon>Enterobacterales</taxon>
        <taxon>Erwiniaceae</taxon>
        <taxon>Erwinia</taxon>
    </lineage>
</organism>
<dbReference type="SUPFAM" id="SSF52058">
    <property type="entry name" value="L domain-like"/>
    <property type="match status" value="1"/>
</dbReference>
<dbReference type="InterPro" id="IPR032675">
    <property type="entry name" value="LRR_dom_sf"/>
</dbReference>
<proteinExistence type="predicted"/>
<keyword evidence="2" id="KW-0677">Repeat</keyword>
<gene>
    <name evidence="3" type="ORF">BN437_1103</name>
</gene>